<evidence type="ECO:0000259" key="6">
    <source>
        <dbReference type="Pfam" id="PF00877"/>
    </source>
</evidence>
<feature type="domain" description="SH3b2-type SH3" evidence="9">
    <location>
        <begin position="201"/>
        <end position="241"/>
    </location>
</feature>
<evidence type="ECO:0000256" key="5">
    <source>
        <dbReference type="SAM" id="SignalP"/>
    </source>
</evidence>
<dbReference type="GO" id="GO:0006508">
    <property type="term" value="P:proteolysis"/>
    <property type="evidence" value="ECO:0007669"/>
    <property type="project" value="UniProtKB-KW"/>
</dbReference>
<sequence length="451" mass="51235">MILKKILNLFLIFFLTSCSSKIIQTTQIKDLQTLPQDASFYIDSQQEKATAKVAAKDLQALQKDYLEKFYSVWKQKPNPKTAEIFWIKPSLLSSPGFGEHLQPNSKEYTKNILDTMQIERYPSLNKKAIITRTTNVRAVPTQKPMYNKVDGYPFDRWQNSLIFAGTPVLVTHISTSKRWVHIQSGFVYGWVEANDIGYITDSQIKALLNKTQYITPIQDIVSVVDSKGRYVLDARIGQIFPKAQISKPDARRIYFYAYMRNPDGSVKQEILSAPKDTFQRFPLPTQPRLIAQTINTMIGQRYGWGGLGENRDCSAFIRDIFTQYGIYLPRNSKAQVSYGNNSIDLKALSSKEKEAFIIANATPYMTLLWQQGHIMLYIGQYQGKALIAHSAWSVITGKKYENMLGGVVITTLHTGEERNGLFAHSDLLIDKINAMSDLSILAQNIIDKSKK</sequence>
<dbReference type="InterPro" id="IPR000064">
    <property type="entry name" value="NLP_P60_dom"/>
</dbReference>
<feature type="domain" description="NLPC/P60 N-terminal" evidence="7">
    <location>
        <begin position="9"/>
        <end position="121"/>
    </location>
</feature>
<dbReference type="EMBL" id="MN577569">
    <property type="protein sequence ID" value="QGT50346.1"/>
    <property type="molecule type" value="Genomic_DNA"/>
</dbReference>
<dbReference type="Gene3D" id="3.90.1720.10">
    <property type="entry name" value="endopeptidase domain like (from Nostoc punctiforme)"/>
    <property type="match status" value="1"/>
</dbReference>
<evidence type="ECO:0000256" key="2">
    <source>
        <dbReference type="ARBA" id="ARBA00022670"/>
    </source>
</evidence>
<comment type="similarity">
    <text evidence="1">Belongs to the peptidase C40 family.</text>
</comment>
<reference evidence="10" key="1">
    <citation type="journal article" date="2020" name="J. ISSAAS">
        <title>Lactobacilli and other gastrointestinal microbiota of Peromyscus leucopus, reservoir host for agents of Lyme disease and other zoonoses in North America.</title>
        <authorList>
            <person name="Milovic A."/>
            <person name="Bassam K."/>
            <person name="Shao H."/>
            <person name="Chatzistamou I."/>
            <person name="Tufts D.M."/>
            <person name="Diuk-Wasser M."/>
            <person name="Barbour A.G."/>
        </authorList>
    </citation>
    <scope>NUCLEOTIDE SEQUENCE</scope>
    <source>
        <strain evidence="10">LL4</strain>
    </source>
</reference>
<feature type="chain" id="PRO_5024791186" description="Hydrolase" evidence="5">
    <location>
        <begin position="21"/>
        <end position="451"/>
    </location>
</feature>
<dbReference type="Pfam" id="PF12912">
    <property type="entry name" value="N_NLPC_P60"/>
    <property type="match status" value="1"/>
</dbReference>
<evidence type="ECO:0000259" key="9">
    <source>
        <dbReference type="Pfam" id="PF12914"/>
    </source>
</evidence>
<evidence type="ECO:0008006" key="11">
    <source>
        <dbReference type="Google" id="ProtNLM"/>
    </source>
</evidence>
<evidence type="ECO:0000259" key="8">
    <source>
        <dbReference type="Pfam" id="PF12913"/>
    </source>
</evidence>
<dbReference type="GO" id="GO:0008234">
    <property type="term" value="F:cysteine-type peptidase activity"/>
    <property type="evidence" value="ECO:0007669"/>
    <property type="project" value="UniProtKB-KW"/>
</dbReference>
<feature type="signal peptide" evidence="5">
    <location>
        <begin position="1"/>
        <end position="20"/>
    </location>
</feature>
<dbReference type="Pfam" id="PF12913">
    <property type="entry name" value="SH3_6"/>
    <property type="match status" value="1"/>
</dbReference>
<name>A0A650ELA5_9HELI</name>
<dbReference type="InterPro" id="IPR038765">
    <property type="entry name" value="Papain-like_cys_pep_sf"/>
</dbReference>
<feature type="domain" description="SH3b1" evidence="8">
    <location>
        <begin position="144"/>
        <end position="192"/>
    </location>
</feature>
<dbReference type="Pfam" id="PF00877">
    <property type="entry name" value="NLPC_P60"/>
    <property type="match status" value="1"/>
</dbReference>
<dbReference type="InterPro" id="IPR026864">
    <property type="entry name" value="SH3b2-type_SH3"/>
</dbReference>
<evidence type="ECO:0000313" key="10">
    <source>
        <dbReference type="EMBL" id="QGT50346.1"/>
    </source>
</evidence>
<evidence type="ECO:0000256" key="1">
    <source>
        <dbReference type="ARBA" id="ARBA00007074"/>
    </source>
</evidence>
<proteinExistence type="inferred from homology"/>
<feature type="domain" description="NlpC/P60" evidence="6">
    <location>
        <begin position="299"/>
        <end position="380"/>
    </location>
</feature>
<gene>
    <name evidence="10" type="ORF">Helico5904_0180</name>
</gene>
<accession>A0A650ELA5</accession>
<dbReference type="InterPro" id="IPR027017">
    <property type="entry name" value="P60_peptidase_YkfC"/>
</dbReference>
<keyword evidence="3" id="KW-0378">Hydrolase</keyword>
<dbReference type="InterPro" id="IPR039439">
    <property type="entry name" value="SH3b1_dom"/>
</dbReference>
<keyword evidence="5" id="KW-0732">Signal</keyword>
<keyword evidence="2" id="KW-0645">Protease</keyword>
<evidence type="ECO:0000256" key="3">
    <source>
        <dbReference type="ARBA" id="ARBA00022801"/>
    </source>
</evidence>
<dbReference type="AlphaFoldDB" id="A0A650ELA5"/>
<keyword evidence="4" id="KW-0788">Thiol protease</keyword>
<dbReference type="SUPFAM" id="SSF54001">
    <property type="entry name" value="Cysteine proteinases"/>
    <property type="match status" value="1"/>
</dbReference>
<dbReference type="InterPro" id="IPR025606">
    <property type="entry name" value="NLPC/P60_N_dom"/>
</dbReference>
<dbReference type="PIRSF" id="PIRSF019015">
    <property type="entry name" value="P60_peptidase_YkfC"/>
    <property type="match status" value="1"/>
</dbReference>
<evidence type="ECO:0000259" key="7">
    <source>
        <dbReference type="Pfam" id="PF12912"/>
    </source>
</evidence>
<protein>
    <recommendedName>
        <fullName evidence="11">Hydrolase</fullName>
    </recommendedName>
</protein>
<dbReference type="PROSITE" id="PS51257">
    <property type="entry name" value="PROKAR_LIPOPROTEIN"/>
    <property type="match status" value="1"/>
</dbReference>
<evidence type="ECO:0000256" key="4">
    <source>
        <dbReference type="ARBA" id="ARBA00022807"/>
    </source>
</evidence>
<organism evidence="10">
    <name type="scientific">uncultured Helicobacter sp</name>
    <dbReference type="NCBI Taxonomy" id="175537"/>
    <lineage>
        <taxon>Bacteria</taxon>
        <taxon>Pseudomonadati</taxon>
        <taxon>Campylobacterota</taxon>
        <taxon>Epsilonproteobacteria</taxon>
        <taxon>Campylobacterales</taxon>
        <taxon>Helicobacteraceae</taxon>
        <taxon>Helicobacter</taxon>
        <taxon>environmental samples</taxon>
    </lineage>
</organism>
<dbReference type="Pfam" id="PF12914">
    <property type="entry name" value="SH3_7"/>
    <property type="match status" value="1"/>
</dbReference>